<dbReference type="Gene3D" id="1.10.287.950">
    <property type="entry name" value="Methyl-accepting chemotaxis protein"/>
    <property type="match status" value="1"/>
</dbReference>
<dbReference type="FunFam" id="1.10.287.950:FF:000001">
    <property type="entry name" value="Methyl-accepting chemotaxis sensory transducer"/>
    <property type="match status" value="1"/>
</dbReference>
<dbReference type="InterPro" id="IPR003660">
    <property type="entry name" value="HAMP_dom"/>
</dbReference>
<keyword evidence="5" id="KW-1133">Transmembrane helix</keyword>
<protein>
    <submittedName>
        <fullName evidence="8">Methyl-accepting chemotaxis (MCP) signaling domain protein</fullName>
    </submittedName>
</protein>
<dbReference type="PRINTS" id="PR00260">
    <property type="entry name" value="CHEMTRNSDUCR"/>
</dbReference>
<keyword evidence="5" id="KW-0812">Transmembrane</keyword>
<proteinExistence type="inferred from homology"/>
<dbReference type="InterPro" id="IPR004090">
    <property type="entry name" value="Chemotax_Me-accpt_rcpt"/>
</dbReference>
<evidence type="ECO:0000256" key="5">
    <source>
        <dbReference type="SAM" id="Phobius"/>
    </source>
</evidence>
<dbReference type="GO" id="GO:0005886">
    <property type="term" value="C:plasma membrane"/>
    <property type="evidence" value="ECO:0007669"/>
    <property type="project" value="TreeGrafter"/>
</dbReference>
<dbReference type="PROSITE" id="PS50885">
    <property type="entry name" value="HAMP"/>
    <property type="match status" value="1"/>
</dbReference>
<evidence type="ECO:0000259" key="7">
    <source>
        <dbReference type="PROSITE" id="PS50885"/>
    </source>
</evidence>
<sequence length="525" mass="55477">MRSLSALSTRAKLGLGFGLVGILIIVLAIFAWRELGNVGQELTAQNTVRTNQLERLYELRESLAQTGLAARNAYIFPDATDATRELDLLDEQKARYLAELQALEPLFVGNADFAKMRDGLLQMAQELNRPRRYRDAGQMAEYGAFLVNECSPLRRQNVLDIDRVITTVQEHVEAGTAHAQESIASAKTTIIVVTLAAVALSLVIGSAITAHLLRQLGGEPVEVNRIASAIAAGDLTVDVAVRPNDEASVMHAIREMQVSLQNIVAQVRGGTDMIATASSEISAGNDDLSMRTEEQANSLGRTADSMKELTAVVEQNTAYARHANTLAASASVVAAKGGTVVSAVVNTMQDINASARKISDITSVIDAIAFQTNILALNAAVEAARAGEQGRGFAVVASEVRNLAHRSATAAKEISALIGESVAKVDAGSKLVEQAGTTMDDIVISVKEVSGIIAEITTASEAQHAGIQQVNHAVGQMDEATQQNAALVEQAAASAAALKEQAAMLLRTVRVFRIGAEGSPLRIAG</sequence>
<dbReference type="GO" id="GO:0004888">
    <property type="term" value="F:transmembrane signaling receptor activity"/>
    <property type="evidence" value="ECO:0007669"/>
    <property type="project" value="InterPro"/>
</dbReference>
<gene>
    <name evidence="8" type="ORF">LO55_774</name>
</gene>
<comment type="similarity">
    <text evidence="3">Belongs to the methyl-accepting chemotaxis (MCP) protein family.</text>
</comment>
<evidence type="ECO:0000313" key="9">
    <source>
        <dbReference type="Proteomes" id="UP000180246"/>
    </source>
</evidence>
<evidence type="ECO:0000259" key="6">
    <source>
        <dbReference type="PROSITE" id="PS50111"/>
    </source>
</evidence>
<feature type="domain" description="HAMP" evidence="7">
    <location>
        <begin position="222"/>
        <end position="265"/>
    </location>
</feature>
<evidence type="ECO:0000256" key="2">
    <source>
        <dbReference type="ARBA" id="ARBA00022481"/>
    </source>
</evidence>
<dbReference type="InterPro" id="IPR004089">
    <property type="entry name" value="MCPsignal_dom"/>
</dbReference>
<dbReference type="EMBL" id="JRYB01000001">
    <property type="protein sequence ID" value="OIJ44376.1"/>
    <property type="molecule type" value="Genomic_DNA"/>
</dbReference>
<dbReference type="Pfam" id="PF00015">
    <property type="entry name" value="MCPsignal"/>
    <property type="match status" value="1"/>
</dbReference>
<dbReference type="PROSITE" id="PS50111">
    <property type="entry name" value="CHEMOTAXIS_TRANSDUC_2"/>
    <property type="match status" value="1"/>
</dbReference>
<evidence type="ECO:0000256" key="3">
    <source>
        <dbReference type="ARBA" id="ARBA00029447"/>
    </source>
</evidence>
<dbReference type="SMART" id="SM00283">
    <property type="entry name" value="MA"/>
    <property type="match status" value="1"/>
</dbReference>
<dbReference type="AlphaFoldDB" id="A0A1S2NH04"/>
<keyword evidence="5" id="KW-0472">Membrane</keyword>
<dbReference type="GO" id="GO:0006935">
    <property type="term" value="P:chemotaxis"/>
    <property type="evidence" value="ECO:0007669"/>
    <property type="project" value="InterPro"/>
</dbReference>
<dbReference type="Proteomes" id="UP000180246">
    <property type="component" value="Unassembled WGS sequence"/>
</dbReference>
<accession>A0A1S2NH04</accession>
<dbReference type="InterPro" id="IPR051310">
    <property type="entry name" value="MCP_chemotaxis"/>
</dbReference>
<keyword evidence="2" id="KW-0488">Methylation</keyword>
<organism evidence="8 9">
    <name type="scientific">Massilia timonae</name>
    <dbReference type="NCBI Taxonomy" id="47229"/>
    <lineage>
        <taxon>Bacteria</taxon>
        <taxon>Pseudomonadati</taxon>
        <taxon>Pseudomonadota</taxon>
        <taxon>Betaproteobacteria</taxon>
        <taxon>Burkholderiales</taxon>
        <taxon>Oxalobacteraceae</taxon>
        <taxon>Telluria group</taxon>
        <taxon>Massilia</taxon>
    </lineage>
</organism>
<comment type="caution">
    <text evidence="8">The sequence shown here is derived from an EMBL/GenBank/DDBJ whole genome shotgun (WGS) entry which is preliminary data.</text>
</comment>
<name>A0A1S2NH04_9BURK</name>
<dbReference type="RefSeq" id="WP_071360500.1">
    <property type="nucleotide sequence ID" value="NZ_JRYB01000001.1"/>
</dbReference>
<keyword evidence="4" id="KW-0807">Transducer</keyword>
<evidence type="ECO:0000256" key="4">
    <source>
        <dbReference type="PROSITE-ProRule" id="PRU00284"/>
    </source>
</evidence>
<feature type="transmembrane region" description="Helical" evidence="5">
    <location>
        <begin position="12"/>
        <end position="32"/>
    </location>
</feature>
<dbReference type="PANTHER" id="PTHR43531:SF14">
    <property type="entry name" value="METHYL-ACCEPTING CHEMOTAXIS PROTEIN I-RELATED"/>
    <property type="match status" value="1"/>
</dbReference>
<feature type="domain" description="Methyl-accepting transducer" evidence="6">
    <location>
        <begin position="270"/>
        <end position="499"/>
    </location>
</feature>
<dbReference type="CDD" id="cd11386">
    <property type="entry name" value="MCP_signal"/>
    <property type="match status" value="1"/>
</dbReference>
<dbReference type="SUPFAM" id="SSF58104">
    <property type="entry name" value="Methyl-accepting chemotaxis protein (MCP) signaling domain"/>
    <property type="match status" value="1"/>
</dbReference>
<dbReference type="GO" id="GO:0007165">
    <property type="term" value="P:signal transduction"/>
    <property type="evidence" value="ECO:0007669"/>
    <property type="project" value="UniProtKB-KW"/>
</dbReference>
<dbReference type="PANTHER" id="PTHR43531">
    <property type="entry name" value="PROTEIN ICFG"/>
    <property type="match status" value="1"/>
</dbReference>
<comment type="subcellular location">
    <subcellularLocation>
        <location evidence="1">Membrane</location>
    </subcellularLocation>
</comment>
<reference evidence="8 9" key="1">
    <citation type="submission" date="2014-10" db="EMBL/GenBank/DDBJ databases">
        <authorList>
            <person name="Seo M.-J."/>
            <person name="Seok Y.J."/>
            <person name="Cha I.-T."/>
        </authorList>
    </citation>
    <scope>NUCLEOTIDE SEQUENCE [LARGE SCALE GENOMIC DNA]</scope>
    <source>
        <strain evidence="8 9">NEU</strain>
    </source>
</reference>
<evidence type="ECO:0000313" key="8">
    <source>
        <dbReference type="EMBL" id="OIJ44376.1"/>
    </source>
</evidence>
<evidence type="ECO:0000256" key="1">
    <source>
        <dbReference type="ARBA" id="ARBA00004370"/>
    </source>
</evidence>